<reference evidence="1" key="1">
    <citation type="submission" date="2019-03" db="EMBL/GenBank/DDBJ databases">
        <title>Single cell metagenomics reveals metabolic interactions within the superorganism composed of flagellate Streblomastix strix and complex community of Bacteroidetes bacteria on its surface.</title>
        <authorList>
            <person name="Treitli S.C."/>
            <person name="Kolisko M."/>
            <person name="Husnik F."/>
            <person name="Keeling P."/>
            <person name="Hampl V."/>
        </authorList>
    </citation>
    <scope>NUCLEOTIDE SEQUENCE</scope>
    <source>
        <strain evidence="1">STM</strain>
    </source>
</reference>
<accession>A0A5J4PAG5</accession>
<organism evidence="1">
    <name type="scientific">termite gut metagenome</name>
    <dbReference type="NCBI Taxonomy" id="433724"/>
    <lineage>
        <taxon>unclassified sequences</taxon>
        <taxon>metagenomes</taxon>
        <taxon>organismal metagenomes</taxon>
    </lineage>
</organism>
<name>A0A5J4PAG5_9ZZZZ</name>
<dbReference type="EMBL" id="SNRY01010512">
    <property type="protein sequence ID" value="KAA6305671.1"/>
    <property type="molecule type" value="Genomic_DNA"/>
</dbReference>
<dbReference type="AlphaFoldDB" id="A0A5J4PAG5"/>
<gene>
    <name evidence="1" type="ORF">EZS27_042677</name>
</gene>
<evidence type="ECO:0000313" key="1">
    <source>
        <dbReference type="EMBL" id="KAA6305671.1"/>
    </source>
</evidence>
<comment type="caution">
    <text evidence="1">The sequence shown here is derived from an EMBL/GenBank/DDBJ whole genome shotgun (WGS) entry which is preliminary data.</text>
</comment>
<protein>
    <submittedName>
        <fullName evidence="1">Uncharacterized protein</fullName>
    </submittedName>
</protein>
<sequence length="44" mass="4488">MELDAAKEIAANMGNTVGTGFTMTQSAEEQIASDLTKGAIQGVS</sequence>
<proteinExistence type="predicted"/>
<feature type="non-terminal residue" evidence="1">
    <location>
        <position position="44"/>
    </location>
</feature>